<reference evidence="3" key="1">
    <citation type="journal article" date="2019" name="Int. J. Syst. Evol. Microbiol.">
        <title>The Global Catalogue of Microorganisms (GCM) 10K type strain sequencing project: providing services to taxonomists for standard genome sequencing and annotation.</title>
        <authorList>
            <consortium name="The Broad Institute Genomics Platform"/>
            <consortium name="The Broad Institute Genome Sequencing Center for Infectious Disease"/>
            <person name="Wu L."/>
            <person name="Ma J."/>
        </authorList>
    </citation>
    <scope>NUCLEOTIDE SEQUENCE [LARGE SCALE GENOMIC DNA]</scope>
    <source>
        <strain evidence="3">CGMCC 1.12851</strain>
    </source>
</reference>
<accession>A0ABQ1JLJ8</accession>
<dbReference type="RefSeq" id="WP_188515156.1">
    <property type="nucleotide sequence ID" value="NZ_BMGD01000005.1"/>
</dbReference>
<dbReference type="Proteomes" id="UP000614261">
    <property type="component" value="Unassembled WGS sequence"/>
</dbReference>
<proteinExistence type="predicted"/>
<evidence type="ECO:0000313" key="2">
    <source>
        <dbReference type="EMBL" id="GGB72109.1"/>
    </source>
</evidence>
<dbReference type="SUPFAM" id="SSF47413">
    <property type="entry name" value="lambda repressor-like DNA-binding domains"/>
    <property type="match status" value="1"/>
</dbReference>
<dbReference type="Pfam" id="PF13560">
    <property type="entry name" value="HTH_31"/>
    <property type="match status" value="1"/>
</dbReference>
<dbReference type="EMBL" id="BMGD01000005">
    <property type="protein sequence ID" value="GGB72109.1"/>
    <property type="molecule type" value="Genomic_DNA"/>
</dbReference>
<dbReference type="SMART" id="SM00530">
    <property type="entry name" value="HTH_XRE"/>
    <property type="match status" value="1"/>
</dbReference>
<dbReference type="Gene3D" id="1.10.260.40">
    <property type="entry name" value="lambda repressor-like DNA-binding domains"/>
    <property type="match status" value="1"/>
</dbReference>
<dbReference type="CDD" id="cd00093">
    <property type="entry name" value="HTH_XRE"/>
    <property type="match status" value="1"/>
</dbReference>
<comment type="caution">
    <text evidence="2">The sequence shown here is derived from an EMBL/GenBank/DDBJ whole genome shotgun (WGS) entry which is preliminary data.</text>
</comment>
<dbReference type="Pfam" id="PF17765">
    <property type="entry name" value="MLTR_LBD"/>
    <property type="match status" value="1"/>
</dbReference>
<name>A0ABQ1JLJ8_9SPHN</name>
<sequence>MQQDTRTPEPAGQQLRQWRERRRLSQLQLALEVEMSTRHLSFVETGRAQPSRDLIIRLADYLDIPLRARNQILLAAGLAPEFEETGLSAPEMADALAAVEHLLKAHEPFPALAVDRHWNMVAANGALALLTEQIAPHLLVPPINVLRLALHPEGLAPQIVNYEQWRGYILHRLDRDIEMTSDAGLAALRDELAGYQGSANDNAAEGRAPIALPLVIDTVAGRLSFMTTVTVFGTPRDITLSELALETFFPADAHTMAVLRSLGGGG</sequence>
<keyword evidence="3" id="KW-1185">Reference proteome</keyword>
<evidence type="ECO:0000313" key="3">
    <source>
        <dbReference type="Proteomes" id="UP000614261"/>
    </source>
</evidence>
<dbReference type="InterPro" id="IPR001387">
    <property type="entry name" value="Cro/C1-type_HTH"/>
</dbReference>
<dbReference type="InterPro" id="IPR010982">
    <property type="entry name" value="Lambda_DNA-bd_dom_sf"/>
</dbReference>
<organism evidence="2 3">
    <name type="scientific">Blastomonas aquatica</name>
    <dbReference type="NCBI Taxonomy" id="1510276"/>
    <lineage>
        <taxon>Bacteria</taxon>
        <taxon>Pseudomonadati</taxon>
        <taxon>Pseudomonadota</taxon>
        <taxon>Alphaproteobacteria</taxon>
        <taxon>Sphingomonadales</taxon>
        <taxon>Sphingomonadaceae</taxon>
        <taxon>Blastomonas</taxon>
    </lineage>
</organism>
<evidence type="ECO:0000259" key="1">
    <source>
        <dbReference type="PROSITE" id="PS50943"/>
    </source>
</evidence>
<dbReference type="PANTHER" id="PTHR35010:SF4">
    <property type="entry name" value="BLL5781 PROTEIN"/>
    <property type="match status" value="1"/>
</dbReference>
<dbReference type="PANTHER" id="PTHR35010">
    <property type="entry name" value="BLL4672 PROTEIN-RELATED"/>
    <property type="match status" value="1"/>
</dbReference>
<gene>
    <name evidence="2" type="ORF">GCM10010833_29130</name>
</gene>
<dbReference type="InterPro" id="IPR041413">
    <property type="entry name" value="MLTR_LBD"/>
</dbReference>
<dbReference type="Gene3D" id="3.30.450.180">
    <property type="match status" value="1"/>
</dbReference>
<protein>
    <submittedName>
        <fullName evidence="2">Transcriptional regulator</fullName>
    </submittedName>
</protein>
<dbReference type="PROSITE" id="PS50943">
    <property type="entry name" value="HTH_CROC1"/>
    <property type="match status" value="1"/>
</dbReference>
<feature type="domain" description="HTH cro/C1-type" evidence="1">
    <location>
        <begin position="15"/>
        <end position="69"/>
    </location>
</feature>